<evidence type="ECO:0000256" key="7">
    <source>
        <dbReference type="SAM" id="MobiDB-lite"/>
    </source>
</evidence>
<dbReference type="Proteomes" id="UP001479436">
    <property type="component" value="Unassembled WGS sequence"/>
</dbReference>
<feature type="binding site" evidence="6">
    <location>
        <position position="168"/>
    </location>
    <ligand>
        <name>ATP</name>
        <dbReference type="ChEBI" id="CHEBI:30616"/>
    </ligand>
</feature>
<feature type="domain" description="Protein kinase" evidence="8">
    <location>
        <begin position="139"/>
        <end position="459"/>
    </location>
</feature>
<dbReference type="InterPro" id="IPR011009">
    <property type="entry name" value="Kinase-like_dom_sf"/>
</dbReference>
<evidence type="ECO:0000256" key="5">
    <source>
        <dbReference type="ARBA" id="ARBA00022840"/>
    </source>
</evidence>
<evidence type="ECO:0000256" key="3">
    <source>
        <dbReference type="ARBA" id="ARBA00022741"/>
    </source>
</evidence>
<organism evidence="9 10">
    <name type="scientific">Basidiobolus ranarum</name>
    <dbReference type="NCBI Taxonomy" id="34480"/>
    <lineage>
        <taxon>Eukaryota</taxon>
        <taxon>Fungi</taxon>
        <taxon>Fungi incertae sedis</taxon>
        <taxon>Zoopagomycota</taxon>
        <taxon>Entomophthoromycotina</taxon>
        <taxon>Basidiobolomycetes</taxon>
        <taxon>Basidiobolales</taxon>
        <taxon>Basidiobolaceae</taxon>
        <taxon>Basidiobolus</taxon>
    </lineage>
</organism>
<evidence type="ECO:0000256" key="4">
    <source>
        <dbReference type="ARBA" id="ARBA00022777"/>
    </source>
</evidence>
<sequence length="515" mass="59027">MTTSTGQSRKRAVDWNDFYRNGFPQEVIVIDDSPPPPPLSIQSLCPQDTNTTFSTTIQRTHSSLLVPSVAQATTTKRRKKEVPQSQLNKTAYNFTSNSLNQDKVHASSSSSKQNGQHPPHDDKEGHYIVVENEDLTPRYKIMQLLGQGTFGKVVECWDRINRSYCAIKIIRAVQKYRDASKIEIRVLKTLKERDPFNLNKCIHLNDCFDFRNHICMVFDLLSQSLFDFLKDNVFAAFPPHHIQHFSKQLLTSVAFLHDLRLTHTDLKPENILLVNNDSRVVPSTRYSNKTMKVLLDTEIRLIDFGSATFEEEYHSSVVSTRHYRAPEIILGTGWSYPCDMWSIGCILVELFTGDALFQTHDNLEHLAMMEIVIGKIPEHIIRGLGRNTQKYFKNGRLNYPNQDTNRTNQKFVKNMKPIESIIPPTTNCNAYLLDLVKKMLTYDTSQRITAREALRHPYFTIQFDDGGDEVIPTPTPTHYPTVDYPSRATGLSNAWPTNSGYDIRCAGQPNWAYQY</sequence>
<keyword evidence="2 9" id="KW-0808">Transferase</keyword>
<dbReference type="InterPro" id="IPR008271">
    <property type="entry name" value="Ser/Thr_kinase_AS"/>
</dbReference>
<name>A0ABR2W0P4_9FUNG</name>
<dbReference type="SUPFAM" id="SSF56112">
    <property type="entry name" value="Protein kinase-like (PK-like)"/>
    <property type="match status" value="1"/>
</dbReference>
<evidence type="ECO:0000259" key="8">
    <source>
        <dbReference type="PROSITE" id="PS50011"/>
    </source>
</evidence>
<dbReference type="GO" id="GO:0004712">
    <property type="term" value="F:protein serine/threonine/tyrosine kinase activity"/>
    <property type="evidence" value="ECO:0007669"/>
    <property type="project" value="UniProtKB-EC"/>
</dbReference>
<evidence type="ECO:0000313" key="9">
    <source>
        <dbReference type="EMBL" id="KAK9712150.1"/>
    </source>
</evidence>
<keyword evidence="3 6" id="KW-0547">Nucleotide-binding</keyword>
<protein>
    <submittedName>
        <fullName evidence="9">Serine threonine protein kinase CMGC group</fullName>
        <ecNumber evidence="9">2.7.12.1</ecNumber>
    </submittedName>
</protein>
<dbReference type="PROSITE" id="PS00107">
    <property type="entry name" value="PROTEIN_KINASE_ATP"/>
    <property type="match status" value="1"/>
</dbReference>
<dbReference type="Pfam" id="PF00069">
    <property type="entry name" value="Pkinase"/>
    <property type="match status" value="1"/>
</dbReference>
<keyword evidence="5 6" id="KW-0067">ATP-binding</keyword>
<dbReference type="CDD" id="cd14134">
    <property type="entry name" value="PKc_CLK"/>
    <property type="match status" value="1"/>
</dbReference>
<reference evidence="9 10" key="1">
    <citation type="submission" date="2023-04" db="EMBL/GenBank/DDBJ databases">
        <title>Genome of Basidiobolus ranarum AG-B5.</title>
        <authorList>
            <person name="Stajich J.E."/>
            <person name="Carter-House D."/>
            <person name="Gryganskyi A."/>
        </authorList>
    </citation>
    <scope>NUCLEOTIDE SEQUENCE [LARGE SCALE GENOMIC DNA]</scope>
    <source>
        <strain evidence="9 10">AG-B5</strain>
    </source>
</reference>
<dbReference type="SMART" id="SM00220">
    <property type="entry name" value="S_TKc"/>
    <property type="match status" value="1"/>
</dbReference>
<dbReference type="PANTHER" id="PTHR45646:SF11">
    <property type="entry name" value="SERINE_THREONINE-PROTEIN KINASE DOA"/>
    <property type="match status" value="1"/>
</dbReference>
<evidence type="ECO:0000313" key="10">
    <source>
        <dbReference type="Proteomes" id="UP001479436"/>
    </source>
</evidence>
<dbReference type="InterPro" id="IPR000719">
    <property type="entry name" value="Prot_kinase_dom"/>
</dbReference>
<keyword evidence="10" id="KW-1185">Reference proteome</keyword>
<dbReference type="EMBL" id="JASJQH010007235">
    <property type="protein sequence ID" value="KAK9712150.1"/>
    <property type="molecule type" value="Genomic_DNA"/>
</dbReference>
<comment type="caution">
    <text evidence="9">The sequence shown here is derived from an EMBL/GenBank/DDBJ whole genome shotgun (WGS) entry which is preliminary data.</text>
</comment>
<dbReference type="PROSITE" id="PS00108">
    <property type="entry name" value="PROTEIN_KINASE_ST"/>
    <property type="match status" value="1"/>
</dbReference>
<keyword evidence="1" id="KW-0723">Serine/threonine-protein kinase</keyword>
<dbReference type="PANTHER" id="PTHR45646">
    <property type="entry name" value="SERINE/THREONINE-PROTEIN KINASE DOA-RELATED"/>
    <property type="match status" value="1"/>
</dbReference>
<dbReference type="EC" id="2.7.12.1" evidence="9"/>
<evidence type="ECO:0000256" key="1">
    <source>
        <dbReference type="ARBA" id="ARBA00022527"/>
    </source>
</evidence>
<feature type="compositionally biased region" description="Polar residues" evidence="7">
    <location>
        <begin position="83"/>
        <end position="116"/>
    </location>
</feature>
<dbReference type="Gene3D" id="1.10.510.10">
    <property type="entry name" value="Transferase(Phosphotransferase) domain 1"/>
    <property type="match status" value="1"/>
</dbReference>
<evidence type="ECO:0000256" key="2">
    <source>
        <dbReference type="ARBA" id="ARBA00022679"/>
    </source>
</evidence>
<dbReference type="Gene3D" id="3.30.200.20">
    <property type="entry name" value="Phosphorylase Kinase, domain 1"/>
    <property type="match status" value="1"/>
</dbReference>
<evidence type="ECO:0000256" key="6">
    <source>
        <dbReference type="PROSITE-ProRule" id="PRU10141"/>
    </source>
</evidence>
<dbReference type="InterPro" id="IPR017441">
    <property type="entry name" value="Protein_kinase_ATP_BS"/>
</dbReference>
<dbReference type="PROSITE" id="PS50011">
    <property type="entry name" value="PROTEIN_KINASE_DOM"/>
    <property type="match status" value="1"/>
</dbReference>
<keyword evidence="4 9" id="KW-0418">Kinase</keyword>
<proteinExistence type="predicted"/>
<feature type="region of interest" description="Disordered" evidence="7">
    <location>
        <begin position="70"/>
        <end position="125"/>
    </location>
</feature>
<dbReference type="InterPro" id="IPR051175">
    <property type="entry name" value="CLK_kinases"/>
</dbReference>
<accession>A0ABR2W0P4</accession>
<gene>
    <name evidence="9" type="primary">LKH1_1</name>
    <name evidence="9" type="ORF">K7432_007352</name>
</gene>